<comment type="similarity">
    <text evidence="14 15">Belongs to the XPG/RAD2 endonuclease family. FEN1 subfamily.</text>
</comment>
<dbReference type="Proteomes" id="UP000792457">
    <property type="component" value="Unassembled WGS sequence"/>
</dbReference>
<dbReference type="Gene3D" id="1.10.150.20">
    <property type="entry name" value="5' to 3' exonuclease, C-terminal subdomain"/>
    <property type="match status" value="1"/>
</dbReference>
<proteinExistence type="inferred from homology"/>
<keyword evidence="20" id="KW-1185">Reference proteome</keyword>
<evidence type="ECO:0000256" key="13">
    <source>
        <dbReference type="ARBA" id="ARBA00023242"/>
    </source>
</evidence>
<keyword evidence="12 15" id="KW-0234">DNA repair</keyword>
<evidence type="ECO:0000256" key="4">
    <source>
        <dbReference type="ARBA" id="ARBA00022722"/>
    </source>
</evidence>
<dbReference type="GO" id="GO:0005739">
    <property type="term" value="C:mitochondrion"/>
    <property type="evidence" value="ECO:0007669"/>
    <property type="project" value="UniProtKB-SubCell"/>
</dbReference>
<dbReference type="CDD" id="cd09867">
    <property type="entry name" value="PIN_FEN1"/>
    <property type="match status" value="1"/>
</dbReference>
<dbReference type="GO" id="GO:0006284">
    <property type="term" value="P:base-excision repair"/>
    <property type="evidence" value="ECO:0007669"/>
    <property type="project" value="UniProtKB-UniRule"/>
</dbReference>
<dbReference type="Pfam" id="PF00752">
    <property type="entry name" value="XPG_N"/>
    <property type="match status" value="1"/>
</dbReference>
<dbReference type="InterPro" id="IPR019974">
    <property type="entry name" value="XPG_CS"/>
</dbReference>
<evidence type="ECO:0000259" key="18">
    <source>
        <dbReference type="SMART" id="SM00485"/>
    </source>
</evidence>
<accession>A0A8K0P1B7</accession>
<organism evidence="19 20">
    <name type="scientific">Ladona fulva</name>
    <name type="common">Scarce chaser dragonfly</name>
    <name type="synonym">Libellula fulva</name>
    <dbReference type="NCBI Taxonomy" id="123851"/>
    <lineage>
        <taxon>Eukaryota</taxon>
        <taxon>Metazoa</taxon>
        <taxon>Ecdysozoa</taxon>
        <taxon>Arthropoda</taxon>
        <taxon>Hexapoda</taxon>
        <taxon>Insecta</taxon>
        <taxon>Pterygota</taxon>
        <taxon>Palaeoptera</taxon>
        <taxon>Odonata</taxon>
        <taxon>Epiprocta</taxon>
        <taxon>Anisoptera</taxon>
        <taxon>Libelluloidea</taxon>
        <taxon>Libellulidae</taxon>
        <taxon>Ladona</taxon>
    </lineage>
</organism>
<evidence type="ECO:0000256" key="14">
    <source>
        <dbReference type="ARBA" id="ARBA00034726"/>
    </source>
</evidence>
<keyword evidence="13 15" id="KW-0539">Nucleus</keyword>
<dbReference type="PANTHER" id="PTHR11081">
    <property type="entry name" value="FLAP ENDONUCLEASE FAMILY MEMBER"/>
    <property type="match status" value="1"/>
</dbReference>
<dbReference type="GO" id="GO:0004523">
    <property type="term" value="F:RNA-DNA hybrid ribonuclease activity"/>
    <property type="evidence" value="ECO:0007669"/>
    <property type="project" value="TreeGrafter"/>
</dbReference>
<dbReference type="GO" id="GO:0000287">
    <property type="term" value="F:magnesium ion binding"/>
    <property type="evidence" value="ECO:0007669"/>
    <property type="project" value="UniProtKB-UniRule"/>
</dbReference>
<dbReference type="PANTHER" id="PTHR11081:SF9">
    <property type="entry name" value="FLAP ENDONUCLEASE 1"/>
    <property type="match status" value="1"/>
</dbReference>
<dbReference type="PRINTS" id="PR00853">
    <property type="entry name" value="XPGRADSUPER"/>
</dbReference>
<dbReference type="GO" id="GO:0017108">
    <property type="term" value="F:5'-flap endonuclease activity"/>
    <property type="evidence" value="ECO:0007669"/>
    <property type="project" value="UniProtKB-UniRule"/>
</dbReference>
<feature type="domain" description="XPG N-terminal" evidence="18">
    <location>
        <begin position="1"/>
        <end position="107"/>
    </location>
</feature>
<keyword evidence="11 15" id="KW-0496">Mitochondrion</keyword>
<feature type="compositionally biased region" description="Basic residues" evidence="16">
    <location>
        <begin position="367"/>
        <end position="380"/>
    </location>
</feature>
<dbReference type="SUPFAM" id="SSF88723">
    <property type="entry name" value="PIN domain-like"/>
    <property type="match status" value="1"/>
</dbReference>
<dbReference type="Gene3D" id="3.40.50.1010">
    <property type="entry name" value="5'-nuclease"/>
    <property type="match status" value="1"/>
</dbReference>
<keyword evidence="9 15" id="KW-0269">Exonuclease</keyword>
<dbReference type="InterPro" id="IPR029060">
    <property type="entry name" value="PIN-like_dom_sf"/>
</dbReference>
<evidence type="ECO:0000313" key="19">
    <source>
        <dbReference type="EMBL" id="KAG8229851.1"/>
    </source>
</evidence>
<evidence type="ECO:0000256" key="10">
    <source>
        <dbReference type="ARBA" id="ARBA00022842"/>
    </source>
</evidence>
<evidence type="ECO:0000256" key="7">
    <source>
        <dbReference type="ARBA" id="ARBA00022763"/>
    </source>
</evidence>
<evidence type="ECO:0000256" key="8">
    <source>
        <dbReference type="ARBA" id="ARBA00022801"/>
    </source>
</evidence>
<evidence type="ECO:0000256" key="2">
    <source>
        <dbReference type="ARBA" id="ARBA00022553"/>
    </source>
</evidence>
<evidence type="ECO:0000256" key="6">
    <source>
        <dbReference type="ARBA" id="ARBA00022759"/>
    </source>
</evidence>
<dbReference type="InterPro" id="IPR036279">
    <property type="entry name" value="5-3_exonuclease_C_sf"/>
</dbReference>
<feature type="region of interest" description="Disordered" evidence="16">
    <location>
        <begin position="331"/>
        <end position="380"/>
    </location>
</feature>
<comment type="cofactor">
    <cofactor evidence="15">
        <name>Mg(2+)</name>
        <dbReference type="ChEBI" id="CHEBI:18420"/>
    </cofactor>
    <text evidence="15">Binds 2 magnesium ions per subunit. They probably participate in the reaction catalyzed by the enzyme. May bind an additional third magnesium ion after substrate binding.</text>
</comment>
<dbReference type="InterPro" id="IPR006086">
    <property type="entry name" value="XPG-I_dom"/>
</dbReference>
<evidence type="ECO:0000256" key="5">
    <source>
        <dbReference type="ARBA" id="ARBA00022723"/>
    </source>
</evidence>
<evidence type="ECO:0000256" key="15">
    <source>
        <dbReference type="HAMAP-Rule" id="MF_03140"/>
    </source>
</evidence>
<sequence length="380" mass="42237">MGILGLSKLIADIVPSAVKENDIKNYFGRKIAVDASMSLYQFLIAVRSEGAQLTSADGETTSHLMGTFYRTIRMIENGIKPVYVFDGKPPQLKSGELTKRQERREEAQKALEKAEETGDMEQVDKFNRRLVKVTKNHAEECKQLLKLMGVPYVNAPCEAEAQCAALVKSGKVYATATEDMDALTFGSNVLVRHLTFSEARKMPVQEFHLNRVLQGMELSQDEFIDLCILLGCDYCDSIKGIGPKRAIELIKNHRTLEAVLEKIDTSKYPPPPGWLFKEARSLFLKPEVADPEGIELKWENPDEEGLVEYLCGDKGFSEDRVRGGAKKLVKARGGGTQGRLDTFFKTIAPPPGSSPANKRKVEEKKGPAKKAKGGSFRRPK</sequence>
<dbReference type="SMART" id="SM00279">
    <property type="entry name" value="HhH2"/>
    <property type="match status" value="1"/>
</dbReference>
<comment type="caution">
    <text evidence="19">The sequence shown here is derived from an EMBL/GenBank/DDBJ whole genome shotgun (WGS) entry which is preliminary data.</text>
</comment>
<keyword evidence="3 15" id="KW-0235">DNA replication</keyword>
<dbReference type="EMBL" id="KZ308449">
    <property type="protein sequence ID" value="KAG8229851.1"/>
    <property type="molecule type" value="Genomic_DNA"/>
</dbReference>
<dbReference type="InterPro" id="IPR023426">
    <property type="entry name" value="Flap_endonuc"/>
</dbReference>
<reference evidence="19" key="2">
    <citation type="submission" date="2017-10" db="EMBL/GenBank/DDBJ databases">
        <title>Ladona fulva Genome sequencing and assembly.</title>
        <authorList>
            <person name="Murali S."/>
            <person name="Richards S."/>
            <person name="Bandaranaike D."/>
            <person name="Bellair M."/>
            <person name="Blankenburg K."/>
            <person name="Chao H."/>
            <person name="Dinh H."/>
            <person name="Doddapaneni H."/>
            <person name="Dugan-Rocha S."/>
            <person name="Elkadiri S."/>
            <person name="Gnanaolivu R."/>
            <person name="Hernandez B."/>
            <person name="Skinner E."/>
            <person name="Javaid M."/>
            <person name="Lee S."/>
            <person name="Li M."/>
            <person name="Ming W."/>
            <person name="Munidasa M."/>
            <person name="Muniz J."/>
            <person name="Nguyen L."/>
            <person name="Hughes D."/>
            <person name="Osuji N."/>
            <person name="Pu L.-L."/>
            <person name="Puazo M."/>
            <person name="Qu C."/>
            <person name="Quiroz J."/>
            <person name="Raj R."/>
            <person name="Weissenberger G."/>
            <person name="Xin Y."/>
            <person name="Zou X."/>
            <person name="Han Y."/>
            <person name="Worley K."/>
            <person name="Muzny D."/>
            <person name="Gibbs R."/>
        </authorList>
    </citation>
    <scope>NUCLEOTIDE SEQUENCE</scope>
    <source>
        <strain evidence="19">Sampled in the wild</strain>
    </source>
</reference>
<feature type="region of interest" description="Disordered" evidence="16">
    <location>
        <begin position="97"/>
        <end position="120"/>
    </location>
</feature>
<gene>
    <name evidence="15" type="primary">Fen1</name>
    <name evidence="19" type="ORF">J437_LFUL009126</name>
</gene>
<dbReference type="PROSITE" id="PS00841">
    <property type="entry name" value="XPG_1"/>
    <property type="match status" value="1"/>
</dbReference>
<dbReference type="CDD" id="cd09900">
    <property type="entry name" value="H3TH_XPG-like"/>
    <property type="match status" value="1"/>
</dbReference>
<comment type="function">
    <text evidence="15">Structure-specific nuclease with 5'-flap endonuclease and 5'-3' exonuclease activities involved in DNA replication and repair. During DNA replication, cleaves the 5'-overhanging flap structure that is generated by displacement synthesis when DNA polymerase encounters the 5'-end of a downstream Okazaki fragment. It enters the flap from the 5'-end and then tracks to cleave the flap base, leaving a nick for ligation. Also involved in the long patch base excision repair (LP-BER) pathway, by cleaving within the apurinic/apyrimidinic (AP) site-terminated flap. Acts as a genome stabilization factor that prevents flaps from equilibrating into structures that lead to duplications and deletions. Also possesses 5'-3' exonuclease activity on nicked or gapped double-stranded DNA, and exhibits RNase H activity. Also involved in replication and repair of rDNA and in repairing mitochondrial DNA.</text>
</comment>
<keyword evidence="5 15" id="KW-0479">Metal-binding</keyword>
<dbReference type="GO" id="GO:0003677">
    <property type="term" value="F:DNA binding"/>
    <property type="evidence" value="ECO:0007669"/>
    <property type="project" value="UniProtKB-UniRule"/>
</dbReference>
<name>A0A8K0P1B7_LADFU</name>
<feature type="domain" description="XPG-I" evidence="17">
    <location>
        <begin position="146"/>
        <end position="218"/>
    </location>
</feature>
<dbReference type="GO" id="GO:0043137">
    <property type="term" value="P:DNA replication, removal of RNA primer"/>
    <property type="evidence" value="ECO:0007669"/>
    <property type="project" value="UniProtKB-UniRule"/>
</dbReference>
<dbReference type="SMART" id="SM00485">
    <property type="entry name" value="XPGN"/>
    <property type="match status" value="1"/>
</dbReference>
<evidence type="ECO:0000256" key="1">
    <source>
        <dbReference type="ARBA" id="ARBA00004173"/>
    </source>
</evidence>
<protein>
    <recommendedName>
        <fullName evidence="15">Flap endonuclease 1</fullName>
        <shortName evidence="15">FEN-1</shortName>
        <ecNumber evidence="15">3.1.-.-</ecNumber>
    </recommendedName>
    <alternativeName>
        <fullName evidence="15">Flap structure-specific endonuclease 1</fullName>
    </alternativeName>
</protein>
<comment type="subcellular location">
    <subcellularLocation>
        <location evidence="1 15">Mitochondrion</location>
    </subcellularLocation>
    <subcellularLocation>
        <location evidence="15">Nucleus</location>
        <location evidence="15">Nucleolus</location>
    </subcellularLocation>
    <subcellularLocation>
        <location evidence="15">Nucleus</location>
        <location evidence="15">Nucleoplasm</location>
    </subcellularLocation>
    <text evidence="15">Resides mostly in the nucleoli and relocalizes to the nucleoplasm upon DNA damage.</text>
</comment>
<dbReference type="GO" id="GO:0005654">
    <property type="term" value="C:nucleoplasm"/>
    <property type="evidence" value="ECO:0007669"/>
    <property type="project" value="UniProtKB-SubCell"/>
</dbReference>
<evidence type="ECO:0000256" key="3">
    <source>
        <dbReference type="ARBA" id="ARBA00022705"/>
    </source>
</evidence>
<reference evidence="19" key="1">
    <citation type="submission" date="2013-04" db="EMBL/GenBank/DDBJ databases">
        <authorList>
            <person name="Qu J."/>
            <person name="Murali S.C."/>
            <person name="Bandaranaike D."/>
            <person name="Bellair M."/>
            <person name="Blankenburg K."/>
            <person name="Chao H."/>
            <person name="Dinh H."/>
            <person name="Doddapaneni H."/>
            <person name="Downs B."/>
            <person name="Dugan-Rocha S."/>
            <person name="Elkadiri S."/>
            <person name="Gnanaolivu R.D."/>
            <person name="Hernandez B."/>
            <person name="Javaid M."/>
            <person name="Jayaseelan J.C."/>
            <person name="Lee S."/>
            <person name="Li M."/>
            <person name="Ming W."/>
            <person name="Munidasa M."/>
            <person name="Muniz J."/>
            <person name="Nguyen L."/>
            <person name="Ongeri F."/>
            <person name="Osuji N."/>
            <person name="Pu L.-L."/>
            <person name="Puazo M."/>
            <person name="Qu C."/>
            <person name="Quiroz J."/>
            <person name="Raj R."/>
            <person name="Weissenberger G."/>
            <person name="Xin Y."/>
            <person name="Zou X."/>
            <person name="Han Y."/>
            <person name="Richards S."/>
            <person name="Worley K."/>
            <person name="Muzny D."/>
            <person name="Gibbs R."/>
        </authorList>
    </citation>
    <scope>NUCLEOTIDE SEQUENCE</scope>
    <source>
        <strain evidence="19">Sampled in the wild</strain>
    </source>
</reference>
<dbReference type="OrthoDB" id="1937206at2759"/>
<dbReference type="AlphaFoldDB" id="A0A8K0P1B7"/>
<evidence type="ECO:0000313" key="20">
    <source>
        <dbReference type="Proteomes" id="UP000792457"/>
    </source>
</evidence>
<keyword evidence="7 15" id="KW-0227">DNA damage</keyword>
<dbReference type="InterPro" id="IPR006084">
    <property type="entry name" value="XPG/Rad2"/>
</dbReference>
<keyword evidence="8 15" id="KW-0378">Hydrolase</keyword>
<dbReference type="FunFam" id="1.10.150.20:FF:000009">
    <property type="entry name" value="Flap endonuclease 1"/>
    <property type="match status" value="1"/>
</dbReference>
<keyword evidence="2 15" id="KW-0597">Phosphoprotein</keyword>
<evidence type="ECO:0000256" key="16">
    <source>
        <dbReference type="SAM" id="MobiDB-lite"/>
    </source>
</evidence>
<dbReference type="HAMAP" id="MF_00614">
    <property type="entry name" value="Fen"/>
    <property type="match status" value="1"/>
</dbReference>
<keyword evidence="10 15" id="KW-0460">Magnesium</keyword>
<dbReference type="GO" id="GO:0005730">
    <property type="term" value="C:nucleolus"/>
    <property type="evidence" value="ECO:0007669"/>
    <property type="project" value="UniProtKB-SubCell"/>
</dbReference>
<dbReference type="SUPFAM" id="SSF47807">
    <property type="entry name" value="5' to 3' exonuclease, C-terminal subdomain"/>
    <property type="match status" value="1"/>
</dbReference>
<evidence type="ECO:0000256" key="11">
    <source>
        <dbReference type="ARBA" id="ARBA00023128"/>
    </source>
</evidence>
<dbReference type="EC" id="3.1.-.-" evidence="15"/>
<dbReference type="SMART" id="SM00484">
    <property type="entry name" value="XPGI"/>
    <property type="match status" value="1"/>
</dbReference>
<evidence type="ECO:0000256" key="9">
    <source>
        <dbReference type="ARBA" id="ARBA00022839"/>
    </source>
</evidence>
<evidence type="ECO:0000259" key="17">
    <source>
        <dbReference type="SMART" id="SM00484"/>
    </source>
</evidence>
<dbReference type="InterPro" id="IPR006085">
    <property type="entry name" value="XPG_DNA_repair_N"/>
</dbReference>
<dbReference type="FunFam" id="3.40.50.1010:FF:000003">
    <property type="entry name" value="Flap endonuclease 1"/>
    <property type="match status" value="1"/>
</dbReference>
<dbReference type="GO" id="GO:0008409">
    <property type="term" value="F:5'-3' exonuclease activity"/>
    <property type="evidence" value="ECO:0007669"/>
    <property type="project" value="UniProtKB-UniRule"/>
</dbReference>
<keyword evidence="6 15" id="KW-0255">Endonuclease</keyword>
<dbReference type="Pfam" id="PF00867">
    <property type="entry name" value="XPG_I"/>
    <property type="match status" value="1"/>
</dbReference>
<dbReference type="PROSITE" id="PS00842">
    <property type="entry name" value="XPG_2"/>
    <property type="match status" value="1"/>
</dbReference>
<keyword evidence="4 15" id="KW-0540">Nuclease</keyword>
<dbReference type="GO" id="GO:0030145">
    <property type="term" value="F:manganese ion binding"/>
    <property type="evidence" value="ECO:0007669"/>
    <property type="project" value="TreeGrafter"/>
</dbReference>
<evidence type="ECO:0000256" key="12">
    <source>
        <dbReference type="ARBA" id="ARBA00023204"/>
    </source>
</evidence>
<dbReference type="InterPro" id="IPR008918">
    <property type="entry name" value="HhH2"/>
</dbReference>